<organism evidence="1 2">
    <name type="scientific">Luteimonas notoginsengisoli</name>
    <dbReference type="NCBI Taxonomy" id="1578200"/>
    <lineage>
        <taxon>Bacteria</taxon>
        <taxon>Pseudomonadati</taxon>
        <taxon>Pseudomonadota</taxon>
        <taxon>Gammaproteobacteria</taxon>
        <taxon>Lysobacterales</taxon>
        <taxon>Lysobacteraceae</taxon>
        <taxon>Luteimonas</taxon>
    </lineage>
</organism>
<dbReference type="RefSeq" id="WP_386707170.1">
    <property type="nucleotide sequence ID" value="NZ_JBHRYF010000001.1"/>
</dbReference>
<accession>A0ABV7URH4</accession>
<sequence length="308" mass="35889">MDVDLLALPDTSGRVMWRIKRHASDPGEQRSELLQKRSPVDVIGERPGFHHTKTIYNSELFTEVLVARPLEVERRDALITIVLDRLGLYEPSQADLAIAERIGTAVEGFRNPVHGLRAWLAVFTRRRHIDHVLLLCLLYMRALAMANHYEALSFREAVLFAIQRFCMRPGFNGDVETLWRFIIARRVFTNRISLDHPDAALIAAEELVSMYFRRASTAAERKQFEWMRYMTACRSELDYQEHSSFITKRTPGIDAFLSERSVLEERAVRSWRAESLWRMRSSIRQGVTAATRFQEMHGHRENWRPGDY</sequence>
<protein>
    <submittedName>
        <fullName evidence="1">Uncharacterized protein</fullName>
    </submittedName>
</protein>
<name>A0ABV7URH4_9GAMM</name>
<reference evidence="2" key="1">
    <citation type="journal article" date="2019" name="Int. J. Syst. Evol. Microbiol.">
        <title>The Global Catalogue of Microorganisms (GCM) 10K type strain sequencing project: providing services to taxonomists for standard genome sequencing and annotation.</title>
        <authorList>
            <consortium name="The Broad Institute Genomics Platform"/>
            <consortium name="The Broad Institute Genome Sequencing Center for Infectious Disease"/>
            <person name="Wu L."/>
            <person name="Ma J."/>
        </authorList>
    </citation>
    <scope>NUCLEOTIDE SEQUENCE [LARGE SCALE GENOMIC DNA]</scope>
    <source>
        <strain evidence="2">KCTC 42211</strain>
    </source>
</reference>
<evidence type="ECO:0000313" key="2">
    <source>
        <dbReference type="Proteomes" id="UP001595724"/>
    </source>
</evidence>
<keyword evidence="2" id="KW-1185">Reference proteome</keyword>
<dbReference type="EMBL" id="JBHRYF010000001">
    <property type="protein sequence ID" value="MFC3659567.1"/>
    <property type="molecule type" value="Genomic_DNA"/>
</dbReference>
<evidence type="ECO:0000313" key="1">
    <source>
        <dbReference type="EMBL" id="MFC3659567.1"/>
    </source>
</evidence>
<dbReference type="Proteomes" id="UP001595724">
    <property type="component" value="Unassembled WGS sequence"/>
</dbReference>
<gene>
    <name evidence="1" type="ORF">ACFOM9_05670</name>
</gene>
<proteinExistence type="predicted"/>
<comment type="caution">
    <text evidence="1">The sequence shown here is derived from an EMBL/GenBank/DDBJ whole genome shotgun (WGS) entry which is preliminary data.</text>
</comment>